<gene>
    <name evidence="8" type="ORF">FDP22_11960</name>
</gene>
<evidence type="ECO:0000256" key="4">
    <source>
        <dbReference type="ARBA" id="ARBA00022989"/>
    </source>
</evidence>
<organism evidence="8 9">
    <name type="scientific">Paroceanicella profunda</name>
    <dbReference type="NCBI Taxonomy" id="2579971"/>
    <lineage>
        <taxon>Bacteria</taxon>
        <taxon>Pseudomonadati</taxon>
        <taxon>Pseudomonadota</taxon>
        <taxon>Alphaproteobacteria</taxon>
        <taxon>Rhodobacterales</taxon>
        <taxon>Paracoccaceae</taxon>
        <taxon>Paroceanicella</taxon>
    </lineage>
</organism>
<dbReference type="AlphaFoldDB" id="A0A5B8FYI8"/>
<keyword evidence="3 6" id="KW-0812">Transmembrane</keyword>
<keyword evidence="4 6" id="KW-1133">Transmembrane helix</keyword>
<feature type="transmembrane region" description="Helical" evidence="6">
    <location>
        <begin position="269"/>
        <end position="287"/>
    </location>
</feature>
<evidence type="ECO:0000256" key="5">
    <source>
        <dbReference type="ARBA" id="ARBA00023136"/>
    </source>
</evidence>
<accession>A0A5B8FYI8</accession>
<feature type="transmembrane region" description="Helical" evidence="6">
    <location>
        <begin position="243"/>
        <end position="263"/>
    </location>
</feature>
<keyword evidence="9" id="KW-1185">Reference proteome</keyword>
<evidence type="ECO:0000256" key="6">
    <source>
        <dbReference type="SAM" id="Phobius"/>
    </source>
</evidence>
<feature type="domain" description="EamA" evidence="7">
    <location>
        <begin position="5"/>
        <end position="138"/>
    </location>
</feature>
<name>A0A5B8FYI8_9RHOB</name>
<dbReference type="Pfam" id="PF00892">
    <property type="entry name" value="EamA"/>
    <property type="match status" value="2"/>
</dbReference>
<evidence type="ECO:0000313" key="9">
    <source>
        <dbReference type="Proteomes" id="UP000305888"/>
    </source>
</evidence>
<dbReference type="InterPro" id="IPR037185">
    <property type="entry name" value="EmrE-like"/>
</dbReference>
<feature type="transmembrane region" description="Helical" evidence="6">
    <location>
        <begin position="37"/>
        <end position="54"/>
    </location>
</feature>
<keyword evidence="5 6" id="KW-0472">Membrane</keyword>
<dbReference type="Proteomes" id="UP000305888">
    <property type="component" value="Chromosome"/>
</dbReference>
<feature type="domain" description="EamA" evidence="7">
    <location>
        <begin position="156"/>
        <end position="286"/>
    </location>
</feature>
<dbReference type="PANTHER" id="PTHR22911:SF6">
    <property type="entry name" value="SOLUTE CARRIER FAMILY 35 MEMBER G1"/>
    <property type="match status" value="1"/>
</dbReference>
<protein>
    <submittedName>
        <fullName evidence="8">DMT family transporter</fullName>
    </submittedName>
</protein>
<dbReference type="KEGG" id="ppru:FDP22_11960"/>
<evidence type="ECO:0000259" key="7">
    <source>
        <dbReference type="Pfam" id="PF00892"/>
    </source>
</evidence>
<evidence type="ECO:0000313" key="8">
    <source>
        <dbReference type="EMBL" id="QDL92430.1"/>
    </source>
</evidence>
<dbReference type="InterPro" id="IPR000620">
    <property type="entry name" value="EamA_dom"/>
</dbReference>
<dbReference type="GO" id="GO:0016020">
    <property type="term" value="C:membrane"/>
    <property type="evidence" value="ECO:0007669"/>
    <property type="project" value="UniProtKB-SubCell"/>
</dbReference>
<feature type="transmembrane region" description="Helical" evidence="6">
    <location>
        <begin position="7"/>
        <end position="25"/>
    </location>
</feature>
<sequence length="307" mass="33220">MNPIRGIVLKVMSVVIFMVMSAFIKATAAEVPPGEQVFFRSFFAIPPIVAWLWWRREFPAALRSNNPMGHFWRSLVGVSSMGCSFLALGLLPLPESVAIGYASPLLATIFAAMFLGENVRAYRIGAVALGLAGVVLVLSPRMTTVDPSLATRMETVGAFAALTGAVFGALAAIFVRKLVQKEPAAAIVFYFSVIASVLSLVTLPWGWVWPRWEMLAMLVAAGLFGGVGQILMTSSYRHAETSVIAPFEYTSMVFALGLGYFVFAEVPTWTMVGGAALVVTAGLLIIWREHALGIERKRARKAMTPQA</sequence>
<reference evidence="8 9" key="1">
    <citation type="submission" date="2019-06" db="EMBL/GenBank/DDBJ databases">
        <title>Genome sequence of Rhodobacteraceae bacterium D4M1.</title>
        <authorList>
            <person name="Cao J."/>
        </authorList>
    </citation>
    <scope>NUCLEOTIDE SEQUENCE [LARGE SCALE GENOMIC DNA]</scope>
    <source>
        <strain evidence="8 9">D4M1</strain>
    </source>
</reference>
<dbReference type="SUPFAM" id="SSF103481">
    <property type="entry name" value="Multidrug resistance efflux transporter EmrE"/>
    <property type="match status" value="2"/>
</dbReference>
<evidence type="ECO:0000256" key="2">
    <source>
        <dbReference type="ARBA" id="ARBA00009853"/>
    </source>
</evidence>
<feature type="transmembrane region" description="Helical" evidence="6">
    <location>
        <begin position="214"/>
        <end position="231"/>
    </location>
</feature>
<dbReference type="PANTHER" id="PTHR22911">
    <property type="entry name" value="ACYL-MALONYL CONDENSING ENZYME-RELATED"/>
    <property type="match status" value="1"/>
</dbReference>
<feature type="transmembrane region" description="Helical" evidence="6">
    <location>
        <begin position="155"/>
        <end position="175"/>
    </location>
</feature>
<evidence type="ECO:0000256" key="1">
    <source>
        <dbReference type="ARBA" id="ARBA00004141"/>
    </source>
</evidence>
<proteinExistence type="inferred from homology"/>
<feature type="transmembrane region" description="Helical" evidence="6">
    <location>
        <begin position="75"/>
        <end position="92"/>
    </location>
</feature>
<feature type="transmembrane region" description="Helical" evidence="6">
    <location>
        <begin position="187"/>
        <end position="208"/>
    </location>
</feature>
<dbReference type="OrthoDB" id="8478503at2"/>
<dbReference type="EMBL" id="CP040818">
    <property type="protein sequence ID" value="QDL92430.1"/>
    <property type="molecule type" value="Genomic_DNA"/>
</dbReference>
<dbReference type="RefSeq" id="WP_138573253.1">
    <property type="nucleotide sequence ID" value="NZ_CP040818.1"/>
</dbReference>
<comment type="similarity">
    <text evidence="2">Belongs to the drug/metabolite transporter (DMT) superfamily. 10 TMS drug/metabolite exporter (DME) (TC 2.A.7.3) family.</text>
</comment>
<comment type="subcellular location">
    <subcellularLocation>
        <location evidence="1">Membrane</location>
        <topology evidence="1">Multi-pass membrane protein</topology>
    </subcellularLocation>
</comment>
<feature type="transmembrane region" description="Helical" evidence="6">
    <location>
        <begin position="122"/>
        <end position="143"/>
    </location>
</feature>
<feature type="transmembrane region" description="Helical" evidence="6">
    <location>
        <begin position="98"/>
        <end position="115"/>
    </location>
</feature>
<evidence type="ECO:0000256" key="3">
    <source>
        <dbReference type="ARBA" id="ARBA00022692"/>
    </source>
</evidence>